<dbReference type="CDD" id="cd03048">
    <property type="entry name" value="GST_N_Ure2p_like"/>
    <property type="match status" value="1"/>
</dbReference>
<dbReference type="PROSITE" id="PS50405">
    <property type="entry name" value="GST_CTER"/>
    <property type="match status" value="1"/>
</dbReference>
<sequence length="315" mass="35427">MIRTSILSSITKLSSSSIKRVPIAITSTTTATVLPRSQYQTTSIVRMSSSSTSSSSLPSAERPESFSDPNLKPKLHLYTVGTPNGLKPSILLEELHEAYPENKDLVYDFIPLRFSEVDQKKPEFLAINPNGRIPALVDDNFDQHNIWESASILLWLIDRYDKDHKLSFEDPKLKADTLSWIFFAHGGVGPMQGQANHFARYAPEKIEYGIKRYREETSRLYSVLEGQLAKPESKGFLVGGKYSVADINVFPWVRSYAWAGVDIEPFPNVKKWLDTIEARPAVYKGVGVPSRPKKLTKEEEDAKAEASRKAFGFNK</sequence>
<dbReference type="Pfam" id="PF00043">
    <property type="entry name" value="GST_C"/>
    <property type="match status" value="1"/>
</dbReference>
<dbReference type="RefSeq" id="XP_066078284.1">
    <property type="nucleotide sequence ID" value="XM_066222187.1"/>
</dbReference>
<dbReference type="AlphaFoldDB" id="A0AAX4K1V7"/>
<evidence type="ECO:0000259" key="5">
    <source>
        <dbReference type="PROSITE" id="PS50405"/>
    </source>
</evidence>
<dbReference type="EMBL" id="CP144106">
    <property type="protein sequence ID" value="WWC91522.1"/>
    <property type="molecule type" value="Genomic_DNA"/>
</dbReference>
<dbReference type="SFLD" id="SFLDS00019">
    <property type="entry name" value="Glutathione_Transferase_(cytos"/>
    <property type="match status" value="1"/>
</dbReference>
<dbReference type="Gene3D" id="1.20.1050.10">
    <property type="match status" value="1"/>
</dbReference>
<evidence type="ECO:0000256" key="3">
    <source>
        <dbReference type="SAM" id="MobiDB-lite"/>
    </source>
</evidence>
<dbReference type="Gene3D" id="3.40.30.10">
    <property type="entry name" value="Glutaredoxin"/>
    <property type="match status" value="1"/>
</dbReference>
<dbReference type="InterPro" id="IPR036282">
    <property type="entry name" value="Glutathione-S-Trfase_C_sf"/>
</dbReference>
<feature type="region of interest" description="Disordered" evidence="3">
    <location>
        <begin position="289"/>
        <end position="315"/>
    </location>
</feature>
<dbReference type="CDD" id="cd10291">
    <property type="entry name" value="GST_C_YfcG_like"/>
    <property type="match status" value="1"/>
</dbReference>
<feature type="compositionally biased region" description="Low complexity" evidence="3">
    <location>
        <begin position="48"/>
        <end position="59"/>
    </location>
</feature>
<evidence type="ECO:0000256" key="2">
    <source>
        <dbReference type="RuleBase" id="RU003494"/>
    </source>
</evidence>
<feature type="domain" description="GST C-terminal" evidence="5">
    <location>
        <begin position="170"/>
        <end position="296"/>
    </location>
</feature>
<evidence type="ECO:0000256" key="1">
    <source>
        <dbReference type="ARBA" id="ARBA00007409"/>
    </source>
</evidence>
<dbReference type="Proteomes" id="UP001355207">
    <property type="component" value="Chromosome 9"/>
</dbReference>
<dbReference type="InterPro" id="IPR040079">
    <property type="entry name" value="Glutathione_S-Trfase"/>
</dbReference>
<evidence type="ECO:0000313" key="7">
    <source>
        <dbReference type="Proteomes" id="UP001355207"/>
    </source>
</evidence>
<dbReference type="Pfam" id="PF02798">
    <property type="entry name" value="GST_N"/>
    <property type="match status" value="1"/>
</dbReference>
<evidence type="ECO:0000313" key="6">
    <source>
        <dbReference type="EMBL" id="WWC91522.1"/>
    </source>
</evidence>
<feature type="domain" description="GST N-terminal" evidence="4">
    <location>
        <begin position="72"/>
        <end position="164"/>
    </location>
</feature>
<dbReference type="InterPro" id="IPR036249">
    <property type="entry name" value="Thioredoxin-like_sf"/>
</dbReference>
<gene>
    <name evidence="6" type="ORF">L201_006468</name>
</gene>
<reference evidence="6 7" key="1">
    <citation type="submission" date="2024-01" db="EMBL/GenBank/DDBJ databases">
        <title>Comparative genomics of Cryptococcus and Kwoniella reveals pathogenesis evolution and contrasting modes of karyotype evolution via chromosome fusion or intercentromeric recombination.</title>
        <authorList>
            <person name="Coelho M.A."/>
            <person name="David-Palma M."/>
            <person name="Shea T."/>
            <person name="Bowers K."/>
            <person name="McGinley-Smith S."/>
            <person name="Mohammad A.W."/>
            <person name="Gnirke A."/>
            <person name="Yurkov A.M."/>
            <person name="Nowrousian M."/>
            <person name="Sun S."/>
            <person name="Cuomo C.A."/>
            <person name="Heitman J."/>
        </authorList>
    </citation>
    <scope>NUCLEOTIDE SEQUENCE [LARGE SCALE GENOMIC DNA]</scope>
    <source>
        <strain evidence="6 7">CBS 6074</strain>
    </source>
</reference>
<keyword evidence="7" id="KW-1185">Reference proteome</keyword>
<name>A0AAX4K1V7_9TREE</name>
<dbReference type="SFLD" id="SFLDG01151">
    <property type="entry name" value="Main.2:_Nu-like"/>
    <property type="match status" value="1"/>
</dbReference>
<evidence type="ECO:0008006" key="8">
    <source>
        <dbReference type="Google" id="ProtNLM"/>
    </source>
</evidence>
<dbReference type="InterPro" id="IPR010987">
    <property type="entry name" value="Glutathione-S-Trfase_C-like"/>
</dbReference>
<dbReference type="SFLD" id="SFLDG00358">
    <property type="entry name" value="Main_(cytGST)"/>
    <property type="match status" value="1"/>
</dbReference>
<dbReference type="SUPFAM" id="SSF47616">
    <property type="entry name" value="GST C-terminal domain-like"/>
    <property type="match status" value="1"/>
</dbReference>
<dbReference type="InterPro" id="IPR004046">
    <property type="entry name" value="GST_C"/>
</dbReference>
<dbReference type="PANTHER" id="PTHR44051:SF8">
    <property type="entry name" value="GLUTATHIONE S-TRANSFERASE GSTA"/>
    <property type="match status" value="1"/>
</dbReference>
<feature type="region of interest" description="Disordered" evidence="3">
    <location>
        <begin position="44"/>
        <end position="70"/>
    </location>
</feature>
<organism evidence="6 7">
    <name type="scientific">Kwoniella dendrophila CBS 6074</name>
    <dbReference type="NCBI Taxonomy" id="1295534"/>
    <lineage>
        <taxon>Eukaryota</taxon>
        <taxon>Fungi</taxon>
        <taxon>Dikarya</taxon>
        <taxon>Basidiomycota</taxon>
        <taxon>Agaricomycotina</taxon>
        <taxon>Tremellomycetes</taxon>
        <taxon>Tremellales</taxon>
        <taxon>Cryptococcaceae</taxon>
        <taxon>Kwoniella</taxon>
    </lineage>
</organism>
<dbReference type="InterPro" id="IPR004045">
    <property type="entry name" value="Glutathione_S-Trfase_N"/>
</dbReference>
<evidence type="ECO:0000259" key="4">
    <source>
        <dbReference type="PROSITE" id="PS50404"/>
    </source>
</evidence>
<dbReference type="PANTHER" id="PTHR44051">
    <property type="entry name" value="GLUTATHIONE S-TRANSFERASE-RELATED"/>
    <property type="match status" value="1"/>
</dbReference>
<accession>A0AAX4K1V7</accession>
<protein>
    <recommendedName>
        <fullName evidence="8">Glutathione S-transferase</fullName>
    </recommendedName>
</protein>
<dbReference type="PROSITE" id="PS50404">
    <property type="entry name" value="GST_NTER"/>
    <property type="match status" value="1"/>
</dbReference>
<proteinExistence type="inferred from homology"/>
<dbReference type="SUPFAM" id="SSF52833">
    <property type="entry name" value="Thioredoxin-like"/>
    <property type="match status" value="1"/>
</dbReference>
<dbReference type="GeneID" id="91097137"/>
<comment type="similarity">
    <text evidence="1 2">Belongs to the GST superfamily.</text>
</comment>